<reference evidence="1" key="2">
    <citation type="submission" date="2023-05" db="EMBL/GenBank/DDBJ databases">
        <authorList>
            <consortium name="Lawrence Berkeley National Laboratory"/>
            <person name="Steindorff A."/>
            <person name="Hensen N."/>
            <person name="Bonometti L."/>
            <person name="Westerberg I."/>
            <person name="Brannstrom I.O."/>
            <person name="Guillou S."/>
            <person name="Cros-Aarteil S."/>
            <person name="Calhoun S."/>
            <person name="Haridas S."/>
            <person name="Kuo A."/>
            <person name="Mondo S."/>
            <person name="Pangilinan J."/>
            <person name="Riley R."/>
            <person name="Labutti K."/>
            <person name="Andreopoulos B."/>
            <person name="Lipzen A."/>
            <person name="Chen C."/>
            <person name="Yanf M."/>
            <person name="Daum C."/>
            <person name="Ng V."/>
            <person name="Clum A."/>
            <person name="Ohm R."/>
            <person name="Martin F."/>
            <person name="Silar P."/>
            <person name="Natvig D."/>
            <person name="Lalanne C."/>
            <person name="Gautier V."/>
            <person name="Ament-Velasquez S.L."/>
            <person name="Kruys A."/>
            <person name="Hutchinson M.I."/>
            <person name="Powell A.J."/>
            <person name="Barry K."/>
            <person name="Miller A.N."/>
            <person name="Grigoriev I.V."/>
            <person name="Debuchy R."/>
            <person name="Gladieux P."/>
            <person name="Thoren M.H."/>
            <person name="Johannesson H."/>
        </authorList>
    </citation>
    <scope>NUCLEOTIDE SEQUENCE</scope>
    <source>
        <strain evidence="1">PSN309</strain>
    </source>
</reference>
<dbReference type="EMBL" id="MU864377">
    <property type="protein sequence ID" value="KAK4189326.1"/>
    <property type="molecule type" value="Genomic_DNA"/>
</dbReference>
<sequence>MARSEVVVTQNVAPGQERVEIAGLPAVVDVGESLRSNLERRLHASDDNVVGNEWSKRSRRGPAQWSSRDYKNAFNPNQFRTAQAGPVPHTLIATGFNAFGPNGESQRRIKVPVTESSDAGFTSRPRPRLVTLSVRTRCSPRSSTRAAIAGPRSREQFPHIPSYLKRDNVEELWKLTPPVFLSIED</sequence>
<keyword evidence="2" id="KW-1185">Reference proteome</keyword>
<dbReference type="AlphaFoldDB" id="A0AAN6WWL9"/>
<protein>
    <submittedName>
        <fullName evidence="1">Uncharacterized protein</fullName>
    </submittedName>
</protein>
<evidence type="ECO:0000313" key="1">
    <source>
        <dbReference type="EMBL" id="KAK4189326.1"/>
    </source>
</evidence>
<reference evidence="1" key="1">
    <citation type="journal article" date="2023" name="Mol. Phylogenet. Evol.">
        <title>Genome-scale phylogeny and comparative genomics of the fungal order Sordariales.</title>
        <authorList>
            <person name="Hensen N."/>
            <person name="Bonometti L."/>
            <person name="Westerberg I."/>
            <person name="Brannstrom I.O."/>
            <person name="Guillou S."/>
            <person name="Cros-Aarteil S."/>
            <person name="Calhoun S."/>
            <person name="Haridas S."/>
            <person name="Kuo A."/>
            <person name="Mondo S."/>
            <person name="Pangilinan J."/>
            <person name="Riley R."/>
            <person name="LaButti K."/>
            <person name="Andreopoulos B."/>
            <person name="Lipzen A."/>
            <person name="Chen C."/>
            <person name="Yan M."/>
            <person name="Daum C."/>
            <person name="Ng V."/>
            <person name="Clum A."/>
            <person name="Steindorff A."/>
            <person name="Ohm R.A."/>
            <person name="Martin F."/>
            <person name="Silar P."/>
            <person name="Natvig D.O."/>
            <person name="Lalanne C."/>
            <person name="Gautier V."/>
            <person name="Ament-Velasquez S.L."/>
            <person name="Kruys A."/>
            <person name="Hutchinson M.I."/>
            <person name="Powell A.J."/>
            <person name="Barry K."/>
            <person name="Miller A.N."/>
            <person name="Grigoriev I.V."/>
            <person name="Debuchy R."/>
            <person name="Gladieux P."/>
            <person name="Hiltunen Thoren M."/>
            <person name="Johannesson H."/>
        </authorList>
    </citation>
    <scope>NUCLEOTIDE SEQUENCE</scope>
    <source>
        <strain evidence="1">PSN309</strain>
    </source>
</reference>
<accession>A0AAN6WWL9</accession>
<organism evidence="1 2">
    <name type="scientific">Podospora australis</name>
    <dbReference type="NCBI Taxonomy" id="1536484"/>
    <lineage>
        <taxon>Eukaryota</taxon>
        <taxon>Fungi</taxon>
        <taxon>Dikarya</taxon>
        <taxon>Ascomycota</taxon>
        <taxon>Pezizomycotina</taxon>
        <taxon>Sordariomycetes</taxon>
        <taxon>Sordariomycetidae</taxon>
        <taxon>Sordariales</taxon>
        <taxon>Podosporaceae</taxon>
        <taxon>Podospora</taxon>
    </lineage>
</organism>
<proteinExistence type="predicted"/>
<comment type="caution">
    <text evidence="1">The sequence shown here is derived from an EMBL/GenBank/DDBJ whole genome shotgun (WGS) entry which is preliminary data.</text>
</comment>
<name>A0AAN6WWL9_9PEZI</name>
<evidence type="ECO:0000313" key="2">
    <source>
        <dbReference type="Proteomes" id="UP001302126"/>
    </source>
</evidence>
<gene>
    <name evidence="1" type="ORF">QBC35DRAFT_450468</name>
</gene>
<dbReference type="Proteomes" id="UP001302126">
    <property type="component" value="Unassembled WGS sequence"/>
</dbReference>